<sequence>MQGAAQPTEPEPEHSSIKDTAARSICCLLIEAHTNIPSQPCPQADCLVAAGLRSRVLTTSDDRYKTRIESYWCNSAKLNPACIVQPTSASEVSAAVKALVEHEQVFAVRSGGHTNWARSNNIDGGVTIDLGLMNSTTYDAATETADIGPAAKWKHVYEELEQYGRAVAGGREAEVGAGGFLLGGGNNFFAGLHGLAFTAHAGGEHADLFRVHKGSGNNFGIVTRFTMRTMQSGLVWGGFAVRPMEVMPELQMPSPPLLPIRTWIPTARSTSRWATCPVWAAALCNIWYTLCFKNDASIIVKANDLHTELASQVQEKVADGDFTTHCSFQPIPRTIAQHSVAAGGNVLGLEQYAHDAIMIQVNVSMRTQELADWARPLVRGVVDGVRAFAASIDDGVCPWLHLNYASPDQKVLESYGTANMLRMREAAAKYDPRGVFQRLCPGGFKLAAVKG</sequence>
<keyword evidence="2" id="KW-0285">Flavoprotein</keyword>
<dbReference type="GO" id="GO:0016491">
    <property type="term" value="F:oxidoreductase activity"/>
    <property type="evidence" value="ECO:0007669"/>
    <property type="project" value="UniProtKB-KW"/>
</dbReference>
<dbReference type="SUPFAM" id="SSF56176">
    <property type="entry name" value="FAD-binding/transporter-associated domain-like"/>
    <property type="match status" value="1"/>
</dbReference>
<evidence type="ECO:0000259" key="5">
    <source>
        <dbReference type="PROSITE" id="PS51387"/>
    </source>
</evidence>
<dbReference type="EMBL" id="CAUWAG010000013">
    <property type="protein sequence ID" value="CAJ2509905.1"/>
    <property type="molecule type" value="Genomic_DNA"/>
</dbReference>
<accession>A0AAI8YMC6</accession>
<comment type="caution">
    <text evidence="6">The sequence shown here is derived from an EMBL/GenBank/DDBJ whole genome shotgun (WGS) entry which is preliminary data.</text>
</comment>
<dbReference type="PANTHER" id="PTHR42973:SF53">
    <property type="entry name" value="FAD-BINDING PCMH-TYPE DOMAIN-CONTAINING PROTEIN-RELATED"/>
    <property type="match status" value="1"/>
</dbReference>
<keyword evidence="3" id="KW-0274">FAD</keyword>
<dbReference type="Gene3D" id="3.30.465.10">
    <property type="match status" value="2"/>
</dbReference>
<proteinExistence type="inferred from homology"/>
<evidence type="ECO:0000256" key="2">
    <source>
        <dbReference type="ARBA" id="ARBA00022630"/>
    </source>
</evidence>
<dbReference type="PROSITE" id="PS51387">
    <property type="entry name" value="FAD_PCMH"/>
    <property type="match status" value="1"/>
</dbReference>
<dbReference type="InterPro" id="IPR016166">
    <property type="entry name" value="FAD-bd_PCMH"/>
</dbReference>
<comment type="similarity">
    <text evidence="1">Belongs to the oxygen-dependent FAD-linked oxidoreductase family.</text>
</comment>
<evidence type="ECO:0000256" key="1">
    <source>
        <dbReference type="ARBA" id="ARBA00005466"/>
    </source>
</evidence>
<dbReference type="Proteomes" id="UP001295740">
    <property type="component" value="Unassembled WGS sequence"/>
</dbReference>
<dbReference type="AlphaFoldDB" id="A0AAI8YMC6"/>
<evidence type="ECO:0000313" key="7">
    <source>
        <dbReference type="Proteomes" id="UP001295740"/>
    </source>
</evidence>
<organism evidence="6 7">
    <name type="scientific">Anthostomella pinea</name>
    <dbReference type="NCBI Taxonomy" id="933095"/>
    <lineage>
        <taxon>Eukaryota</taxon>
        <taxon>Fungi</taxon>
        <taxon>Dikarya</taxon>
        <taxon>Ascomycota</taxon>
        <taxon>Pezizomycotina</taxon>
        <taxon>Sordariomycetes</taxon>
        <taxon>Xylariomycetidae</taxon>
        <taxon>Xylariales</taxon>
        <taxon>Xylariaceae</taxon>
        <taxon>Anthostomella</taxon>
    </lineage>
</organism>
<dbReference type="InterPro" id="IPR050416">
    <property type="entry name" value="FAD-linked_Oxidoreductase"/>
</dbReference>
<feature type="domain" description="FAD-binding PCMH-type" evidence="5">
    <location>
        <begin position="76"/>
        <end position="257"/>
    </location>
</feature>
<gene>
    <name evidence="6" type="ORF">KHLLAP_LOCUS10373</name>
</gene>
<reference evidence="6" key="1">
    <citation type="submission" date="2023-10" db="EMBL/GenBank/DDBJ databases">
        <authorList>
            <person name="Hackl T."/>
        </authorList>
    </citation>
    <scope>NUCLEOTIDE SEQUENCE</scope>
</reference>
<dbReference type="Pfam" id="PF01565">
    <property type="entry name" value="FAD_binding_4"/>
    <property type="match status" value="1"/>
</dbReference>
<evidence type="ECO:0000256" key="3">
    <source>
        <dbReference type="ARBA" id="ARBA00022827"/>
    </source>
</evidence>
<keyword evidence="7" id="KW-1185">Reference proteome</keyword>
<dbReference type="InterPro" id="IPR016169">
    <property type="entry name" value="FAD-bd_PCMH_sub2"/>
</dbReference>
<dbReference type="PANTHER" id="PTHR42973">
    <property type="entry name" value="BINDING OXIDOREDUCTASE, PUTATIVE (AFU_ORTHOLOGUE AFUA_1G17690)-RELATED"/>
    <property type="match status" value="1"/>
</dbReference>
<evidence type="ECO:0000256" key="4">
    <source>
        <dbReference type="ARBA" id="ARBA00023002"/>
    </source>
</evidence>
<dbReference type="GO" id="GO:0071949">
    <property type="term" value="F:FAD binding"/>
    <property type="evidence" value="ECO:0007669"/>
    <property type="project" value="InterPro"/>
</dbReference>
<protein>
    <submittedName>
        <fullName evidence="6">Uu.00g058050.m01.CDS01</fullName>
    </submittedName>
</protein>
<dbReference type="InterPro" id="IPR006094">
    <property type="entry name" value="Oxid_FAD_bind_N"/>
</dbReference>
<evidence type="ECO:0000313" key="6">
    <source>
        <dbReference type="EMBL" id="CAJ2509905.1"/>
    </source>
</evidence>
<name>A0AAI8YMC6_9PEZI</name>
<keyword evidence="4" id="KW-0560">Oxidoreductase</keyword>
<dbReference type="InterPro" id="IPR036318">
    <property type="entry name" value="FAD-bd_PCMH-like_sf"/>
</dbReference>